<dbReference type="EMBL" id="BLIR01000003">
    <property type="protein sequence ID" value="GFE42002.1"/>
    <property type="molecule type" value="Genomic_DNA"/>
</dbReference>
<keyword evidence="3" id="KW-1185">Reference proteome</keyword>
<dbReference type="Proteomes" id="UP000431826">
    <property type="component" value="Unassembled WGS sequence"/>
</dbReference>
<feature type="transmembrane region" description="Helical" evidence="1">
    <location>
        <begin position="59"/>
        <end position="81"/>
    </location>
</feature>
<evidence type="ECO:0000313" key="2">
    <source>
        <dbReference type="EMBL" id="GFE42002.1"/>
    </source>
</evidence>
<dbReference type="AlphaFoldDB" id="A0A640V354"/>
<accession>A0A640V354</accession>
<feature type="transmembrane region" description="Helical" evidence="1">
    <location>
        <begin position="152"/>
        <end position="173"/>
    </location>
</feature>
<evidence type="ECO:0000256" key="1">
    <source>
        <dbReference type="SAM" id="Phobius"/>
    </source>
</evidence>
<organism evidence="2 3">
    <name type="scientific">Streptomyces tubercidicus</name>
    <dbReference type="NCBI Taxonomy" id="47759"/>
    <lineage>
        <taxon>Bacteria</taxon>
        <taxon>Bacillati</taxon>
        <taxon>Actinomycetota</taxon>
        <taxon>Actinomycetes</taxon>
        <taxon>Kitasatosporales</taxon>
        <taxon>Streptomycetaceae</taxon>
        <taxon>Streptomyces</taxon>
    </lineage>
</organism>
<gene>
    <name evidence="2" type="ORF">Stube_66750</name>
</gene>
<evidence type="ECO:0000313" key="3">
    <source>
        <dbReference type="Proteomes" id="UP000431826"/>
    </source>
</evidence>
<protein>
    <recommendedName>
        <fullName evidence="4">DUF1648 domain-containing protein</fullName>
    </recommendedName>
</protein>
<proteinExistence type="predicted"/>
<keyword evidence="1" id="KW-0472">Membrane</keyword>
<keyword evidence="1" id="KW-1133">Transmembrane helix</keyword>
<feature type="transmembrane region" description="Helical" evidence="1">
    <location>
        <begin position="12"/>
        <end position="30"/>
    </location>
</feature>
<reference evidence="2 3" key="1">
    <citation type="submission" date="2019-12" db="EMBL/GenBank/DDBJ databases">
        <title>Whole genome shotgun sequence of Streptomyces tubercidicus NBRC 13090.</title>
        <authorList>
            <person name="Ichikawa N."/>
            <person name="Kimura A."/>
            <person name="Kitahashi Y."/>
            <person name="Komaki H."/>
            <person name="Tamura T."/>
        </authorList>
    </citation>
    <scope>NUCLEOTIDE SEQUENCE [LARGE SCALE GENOMIC DNA]</scope>
    <source>
        <strain evidence="2 3">NBRC 13090</strain>
    </source>
</reference>
<evidence type="ECO:0008006" key="4">
    <source>
        <dbReference type="Google" id="ProtNLM"/>
    </source>
</evidence>
<comment type="caution">
    <text evidence="2">The sequence shown here is derived from an EMBL/GenBank/DDBJ whole genome shotgun (WGS) entry which is preliminary data.</text>
</comment>
<feature type="transmembrane region" description="Helical" evidence="1">
    <location>
        <begin position="116"/>
        <end position="140"/>
    </location>
</feature>
<keyword evidence="1" id="KW-0812">Transmembrane</keyword>
<sequence>MGRMVLSSRVRLWLLPNAALLTGLLVWGIVRYPHLPSRIPEHIGSEGVDAWTNRSVGSALGFVFLYIGVTVLLTACAELTLRVTPSAELPDGAAPFGNALVRASFNRPRTRVSALWVARALLALNACIGISFLIACAVMWHSVPERDIPGWLFPAMIAPIVAGTALTVAAAVYDRRAPAAH</sequence>
<name>A0A640V354_9ACTN</name>